<dbReference type="InterPro" id="IPR000261">
    <property type="entry name" value="EH_dom"/>
</dbReference>
<dbReference type="Gene3D" id="1.10.238.10">
    <property type="entry name" value="EF-hand"/>
    <property type="match status" value="1"/>
</dbReference>
<keyword evidence="1" id="KW-0175">Coiled coil</keyword>
<dbReference type="InterPro" id="IPR002048">
    <property type="entry name" value="EF_hand_dom"/>
</dbReference>
<name>A0ABV0N837_9TELE</name>
<dbReference type="PROSITE" id="PS50222">
    <property type="entry name" value="EF_HAND_2"/>
    <property type="match status" value="1"/>
</dbReference>
<dbReference type="SUPFAM" id="SSF47473">
    <property type="entry name" value="EF-hand"/>
    <property type="match status" value="1"/>
</dbReference>
<protein>
    <recommendedName>
        <fullName evidence="6">Intersectin 1</fullName>
    </recommendedName>
</protein>
<evidence type="ECO:0008006" key="6">
    <source>
        <dbReference type="Google" id="ProtNLM"/>
    </source>
</evidence>
<evidence type="ECO:0000259" key="2">
    <source>
        <dbReference type="PROSITE" id="PS50031"/>
    </source>
</evidence>
<feature type="domain" description="EF-hand" evidence="3">
    <location>
        <begin position="105"/>
        <end position="129"/>
    </location>
</feature>
<dbReference type="PANTHER" id="PTHR11216:SF170">
    <property type="entry name" value="DYNAMIN ASSOCIATED PROTEIN 160, ISOFORM D"/>
    <property type="match status" value="1"/>
</dbReference>
<evidence type="ECO:0000259" key="3">
    <source>
        <dbReference type="PROSITE" id="PS50222"/>
    </source>
</evidence>
<dbReference type="SMART" id="SM00027">
    <property type="entry name" value="EH"/>
    <property type="match status" value="1"/>
</dbReference>
<accession>A0ABV0N837</accession>
<keyword evidence="5" id="KW-1185">Reference proteome</keyword>
<dbReference type="InterPro" id="IPR011992">
    <property type="entry name" value="EF-hand-dom_pair"/>
</dbReference>
<evidence type="ECO:0000256" key="1">
    <source>
        <dbReference type="SAM" id="Coils"/>
    </source>
</evidence>
<gene>
    <name evidence="4" type="ORF">GOODEAATRI_005291</name>
</gene>
<evidence type="ECO:0000313" key="5">
    <source>
        <dbReference type="Proteomes" id="UP001476798"/>
    </source>
</evidence>
<evidence type="ECO:0000313" key="4">
    <source>
        <dbReference type="EMBL" id="MEQ2167559.1"/>
    </source>
</evidence>
<sequence length="326" mass="36635">MPAISTMPILTPVPANPPLPSVQPLVPVPMTLPLITSLGNLGFPNGTVSLLTPPLFKFFFHRITGQQLSKDGLRGLGRSTGLKAQVPSAVQHTRQTHERLLVRSLADVDKDGQLRAEEFILAMHLIDMAKTGHPLPLSLPQDLIPPSLRGGIKSSELVNGTGPYISPGLMDTTEIEPAQKNKNSGTALMTLHVLLSCLHWSHYLSRPTRLSVAKQEMERQRREEWERAKKEELGRRKEAEQAEISRLRAKKKSLELELEAVGNKHKQISDRLRDAQSKRRIQKAEVDLINQKRDARIAEINTLQLEFEVQTFLWPLPNLLLHFYGQ</sequence>
<dbReference type="PROSITE" id="PS50031">
    <property type="entry name" value="EH"/>
    <property type="match status" value="1"/>
</dbReference>
<comment type="caution">
    <text evidence="4">The sequence shown here is derived from an EMBL/GenBank/DDBJ whole genome shotgun (WGS) entry which is preliminary data.</text>
</comment>
<dbReference type="Proteomes" id="UP001476798">
    <property type="component" value="Unassembled WGS sequence"/>
</dbReference>
<feature type="domain" description="EH" evidence="2">
    <location>
        <begin position="102"/>
        <end position="150"/>
    </location>
</feature>
<dbReference type="EMBL" id="JAHRIO010030224">
    <property type="protein sequence ID" value="MEQ2167559.1"/>
    <property type="molecule type" value="Genomic_DNA"/>
</dbReference>
<dbReference type="PANTHER" id="PTHR11216">
    <property type="entry name" value="EH DOMAIN"/>
    <property type="match status" value="1"/>
</dbReference>
<proteinExistence type="predicted"/>
<reference evidence="4 5" key="1">
    <citation type="submission" date="2021-06" db="EMBL/GenBank/DDBJ databases">
        <authorList>
            <person name="Palmer J.M."/>
        </authorList>
    </citation>
    <scope>NUCLEOTIDE SEQUENCE [LARGE SCALE GENOMIC DNA]</scope>
    <source>
        <strain evidence="4 5">GA_2019</strain>
        <tissue evidence="4">Muscle</tissue>
    </source>
</reference>
<feature type="coiled-coil region" evidence="1">
    <location>
        <begin position="222"/>
        <end position="278"/>
    </location>
</feature>
<organism evidence="4 5">
    <name type="scientific">Goodea atripinnis</name>
    <dbReference type="NCBI Taxonomy" id="208336"/>
    <lineage>
        <taxon>Eukaryota</taxon>
        <taxon>Metazoa</taxon>
        <taxon>Chordata</taxon>
        <taxon>Craniata</taxon>
        <taxon>Vertebrata</taxon>
        <taxon>Euteleostomi</taxon>
        <taxon>Actinopterygii</taxon>
        <taxon>Neopterygii</taxon>
        <taxon>Teleostei</taxon>
        <taxon>Neoteleostei</taxon>
        <taxon>Acanthomorphata</taxon>
        <taxon>Ovalentaria</taxon>
        <taxon>Atherinomorphae</taxon>
        <taxon>Cyprinodontiformes</taxon>
        <taxon>Goodeidae</taxon>
        <taxon>Goodea</taxon>
    </lineage>
</organism>
<dbReference type="Pfam" id="PF12763">
    <property type="entry name" value="EH"/>
    <property type="match status" value="1"/>
</dbReference>